<dbReference type="EMBL" id="JBHSBL010000019">
    <property type="protein sequence ID" value="MFC4068610.1"/>
    <property type="molecule type" value="Genomic_DNA"/>
</dbReference>
<protein>
    <submittedName>
        <fullName evidence="1">Uncharacterized protein</fullName>
    </submittedName>
</protein>
<proteinExistence type="predicted"/>
<reference evidence="2" key="1">
    <citation type="journal article" date="2019" name="Int. J. Syst. Evol. Microbiol.">
        <title>The Global Catalogue of Microorganisms (GCM) 10K type strain sequencing project: providing services to taxonomists for standard genome sequencing and annotation.</title>
        <authorList>
            <consortium name="The Broad Institute Genomics Platform"/>
            <consortium name="The Broad Institute Genome Sequencing Center for Infectious Disease"/>
            <person name="Wu L."/>
            <person name="Ma J."/>
        </authorList>
    </citation>
    <scope>NUCLEOTIDE SEQUENCE [LARGE SCALE GENOMIC DNA]</scope>
    <source>
        <strain evidence="2">TBRC 5832</strain>
    </source>
</reference>
<evidence type="ECO:0000313" key="1">
    <source>
        <dbReference type="EMBL" id="MFC4068610.1"/>
    </source>
</evidence>
<sequence length="687" mass="74611">MTWTPPPLDPAAAELATLVSVAVHIEPELLRHVRLRLMTGTDVGAEADLWFSPWIATRAADSIVLRAEVASWLRTRLAERLAAPDTPHDPAHRVWDLIADLHGSASPALLLEERLTWLSLLPGDHLDEIEAALRPAVNAVVTEGRSGVADWFGGAWARLPDAVRGTRAAWQLAHLASRGEQAGPYAPASLGLGDVHIIAPHMPQTDLMIERRDGVVILGGERGTAVPVAQTEPSIAAVSWFDTEAVRTSTVRITSESPVEVTVGESPLVWLHTADGTIHEIGTAPAGSRAHLWVYDEPTAGWPRVDLLWKLLRLAGVDIRIHSSLTDDSPPRSEDCVILLCQSTHDPEVVRFFGDTPVLSVMFEGDQAGDLAPMGGRQTVVRVTDLTPGGIQPLVAELTGVLSSAGAKTTPWAVLIESRHHLWRCYGVLIDGRRVLTVLPETARGDSDDLSVTFQVDGFRSAVAVRAMFHHSPVTLIDLAGAPPAAAVPAAVRKPTAAQLWDDTWHTAGSFRDSRAIATVRGTFGRPMPDGRIAISPLTTSPSVWSGAALWSAAFDGIVALVVSGPGSTGQEALLLHDLDQWFPPPKPAEPAPRPQRPPASGDWEFARLEYRPTGSLGNDRFMDWTATFHHPGGVLRWGTDERFDDLRHLNRAGRVGWQVYQRHAMSDPEQPHRLTGVTYVLRRRIP</sequence>
<name>A0ABV8J3R7_9ACTN</name>
<gene>
    <name evidence="1" type="ORF">ACFO0C_27085</name>
</gene>
<comment type="caution">
    <text evidence="1">The sequence shown here is derived from an EMBL/GenBank/DDBJ whole genome shotgun (WGS) entry which is preliminary data.</text>
</comment>
<evidence type="ECO:0000313" key="2">
    <source>
        <dbReference type="Proteomes" id="UP001595867"/>
    </source>
</evidence>
<keyword evidence="2" id="KW-1185">Reference proteome</keyword>
<dbReference type="Proteomes" id="UP001595867">
    <property type="component" value="Unassembled WGS sequence"/>
</dbReference>
<accession>A0ABV8J3R7</accession>
<dbReference type="RefSeq" id="WP_378069502.1">
    <property type="nucleotide sequence ID" value="NZ_JBHSBL010000019.1"/>
</dbReference>
<organism evidence="1 2">
    <name type="scientific">Actinoplanes subglobosus</name>
    <dbReference type="NCBI Taxonomy" id="1547892"/>
    <lineage>
        <taxon>Bacteria</taxon>
        <taxon>Bacillati</taxon>
        <taxon>Actinomycetota</taxon>
        <taxon>Actinomycetes</taxon>
        <taxon>Micromonosporales</taxon>
        <taxon>Micromonosporaceae</taxon>
        <taxon>Actinoplanes</taxon>
    </lineage>
</organism>